<dbReference type="AlphaFoldDB" id="A0A0G3HDS1"/>
<comment type="function">
    <text evidence="17">Peptidoglycan polymerase that is essential for cell division.</text>
</comment>
<dbReference type="Proteomes" id="UP000035548">
    <property type="component" value="Chromosome"/>
</dbReference>
<feature type="transmembrane region" description="Helical" evidence="19">
    <location>
        <begin position="129"/>
        <end position="148"/>
    </location>
</feature>
<evidence type="ECO:0000256" key="7">
    <source>
        <dbReference type="ARBA" id="ARBA00022984"/>
    </source>
</evidence>
<keyword evidence="4" id="KW-0808">Transferase</keyword>
<feature type="transmembrane region" description="Helical" evidence="19">
    <location>
        <begin position="325"/>
        <end position="349"/>
    </location>
</feature>
<dbReference type="InterPro" id="IPR001182">
    <property type="entry name" value="FtsW/RodA"/>
</dbReference>
<evidence type="ECO:0000256" key="2">
    <source>
        <dbReference type="ARBA" id="ARBA00004752"/>
    </source>
</evidence>
<evidence type="ECO:0000256" key="3">
    <source>
        <dbReference type="ARBA" id="ARBA00022676"/>
    </source>
</evidence>
<proteinExistence type="inferred from homology"/>
<dbReference type="EC" id="2.4.99.28" evidence="15"/>
<dbReference type="GO" id="GO:0015648">
    <property type="term" value="F:lipid-linked peptidoglycan transporter activity"/>
    <property type="evidence" value="ECO:0007669"/>
    <property type="project" value="TreeGrafter"/>
</dbReference>
<keyword evidence="3" id="KW-0328">Glycosyltransferase</keyword>
<dbReference type="EMBL" id="CP011546">
    <property type="protein sequence ID" value="AKK11459.1"/>
    <property type="molecule type" value="Genomic_DNA"/>
</dbReference>
<feature type="transmembrane region" description="Helical" evidence="19">
    <location>
        <begin position="160"/>
        <end position="176"/>
    </location>
</feature>
<dbReference type="GO" id="GO:0051301">
    <property type="term" value="P:cell division"/>
    <property type="evidence" value="ECO:0007669"/>
    <property type="project" value="UniProtKB-KW"/>
</dbReference>
<dbReference type="InterPro" id="IPR018365">
    <property type="entry name" value="Cell_cycle_FtsW-rel_CS"/>
</dbReference>
<dbReference type="PATRIC" id="fig|1072256.5.peg.1453"/>
<evidence type="ECO:0000256" key="1">
    <source>
        <dbReference type="ARBA" id="ARBA00004141"/>
    </source>
</evidence>
<dbReference type="PROSITE" id="PS00428">
    <property type="entry name" value="FTSW_RODA_SPOVE"/>
    <property type="match status" value="1"/>
</dbReference>
<sequence length="463" mass="49547">MSSPTAERRAWTLESLGNKPVLDYYLIMALVIFLSGLGVVMVFSASMTWSIAEGAGVFSTALRQSIMVGLGVVALWIALKMPMRTVRKLAPVLMLVTIALLVAVLIPGIGTGRESVGSQSWISLGVVQIQPSELAKVAIAVWGAAFLADKPTTARSLTQNYYVGYSVVAALCFGLIAGQGDLGMALSFGLVVAITLIFAGISFRFIAYAAVAVAVGLVVVFFSGTYRSARFTTYFDALTGHFSDTRGADYQAYQGFLSLAEGSFTGVGIGQSRAKWFYLPEAKNDFIFAIIGEEMGLLGAALVICAFGALGVMGMRTARRAQNQFQALLAISLTFGVVSQAFVNIGYVVGLLPVTGIQLPMISAGGTSAVITIGSMGLLASVARHEPEAVSAMQNYGRPILDVVFGIGEPQLENAPRRVDVRRRRTNHTTPVTSRKQPRNGTASMYTPRRTPPRGRYDDPRRR</sequence>
<feature type="compositionally biased region" description="Polar residues" evidence="18">
    <location>
        <begin position="428"/>
        <end position="445"/>
    </location>
</feature>
<dbReference type="Pfam" id="PF01098">
    <property type="entry name" value="FTSW_RODA_SPOVE"/>
    <property type="match status" value="1"/>
</dbReference>
<name>A0A0G3HDS1_9CORY</name>
<feature type="transmembrane region" description="Helical" evidence="19">
    <location>
        <begin position="21"/>
        <end position="43"/>
    </location>
</feature>
<comment type="subcellular location">
    <subcellularLocation>
        <location evidence="1">Membrane</location>
        <topology evidence="1">Multi-pass membrane protein</topology>
    </subcellularLocation>
</comment>
<evidence type="ECO:0000256" key="17">
    <source>
        <dbReference type="ARBA" id="ARBA00049966"/>
    </source>
</evidence>
<evidence type="ECO:0000256" key="4">
    <source>
        <dbReference type="ARBA" id="ARBA00022679"/>
    </source>
</evidence>
<evidence type="ECO:0000256" key="11">
    <source>
        <dbReference type="ARBA" id="ARBA00033270"/>
    </source>
</evidence>
<comment type="catalytic activity">
    <reaction evidence="16">
        <text>[GlcNAc-(1-&gt;4)-Mur2Ac(oyl-L-Ala-gamma-D-Glu-L-Lys-D-Ala-D-Ala)](n)-di-trans,octa-cis-undecaprenyl diphosphate + beta-D-GlcNAc-(1-&gt;4)-Mur2Ac(oyl-L-Ala-gamma-D-Glu-L-Lys-D-Ala-D-Ala)-di-trans,octa-cis-undecaprenyl diphosphate = [GlcNAc-(1-&gt;4)-Mur2Ac(oyl-L-Ala-gamma-D-Glu-L-Lys-D-Ala-D-Ala)](n+1)-di-trans,octa-cis-undecaprenyl diphosphate + di-trans,octa-cis-undecaprenyl diphosphate + H(+)</text>
        <dbReference type="Rhea" id="RHEA:23708"/>
        <dbReference type="Rhea" id="RHEA-COMP:9602"/>
        <dbReference type="Rhea" id="RHEA-COMP:9603"/>
        <dbReference type="ChEBI" id="CHEBI:15378"/>
        <dbReference type="ChEBI" id="CHEBI:58405"/>
        <dbReference type="ChEBI" id="CHEBI:60033"/>
        <dbReference type="ChEBI" id="CHEBI:78435"/>
        <dbReference type="EC" id="2.4.99.28"/>
    </reaction>
</comment>
<dbReference type="UniPathway" id="UPA00219"/>
<keyword evidence="9 19" id="KW-0472">Membrane</keyword>
<dbReference type="PANTHER" id="PTHR30474">
    <property type="entry name" value="CELL CYCLE PROTEIN"/>
    <property type="match status" value="1"/>
</dbReference>
<dbReference type="KEGG" id="cut:CUTER_07350"/>
<evidence type="ECO:0000313" key="20">
    <source>
        <dbReference type="EMBL" id="AKK11459.1"/>
    </source>
</evidence>
<evidence type="ECO:0000313" key="21">
    <source>
        <dbReference type="Proteomes" id="UP000035548"/>
    </source>
</evidence>
<feature type="transmembrane region" description="Helical" evidence="19">
    <location>
        <begin position="89"/>
        <end position="109"/>
    </location>
</feature>
<keyword evidence="20" id="KW-0132">Cell division</keyword>
<dbReference type="GO" id="GO:0032153">
    <property type="term" value="C:cell division site"/>
    <property type="evidence" value="ECO:0007669"/>
    <property type="project" value="TreeGrafter"/>
</dbReference>
<evidence type="ECO:0000256" key="16">
    <source>
        <dbReference type="ARBA" id="ARBA00049902"/>
    </source>
</evidence>
<feature type="transmembrane region" description="Helical" evidence="19">
    <location>
        <begin position="55"/>
        <end position="77"/>
    </location>
</feature>
<evidence type="ECO:0000256" key="18">
    <source>
        <dbReference type="SAM" id="MobiDB-lite"/>
    </source>
</evidence>
<evidence type="ECO:0000256" key="19">
    <source>
        <dbReference type="SAM" id="Phobius"/>
    </source>
</evidence>
<feature type="transmembrane region" description="Helical" evidence="19">
    <location>
        <begin position="206"/>
        <end position="226"/>
    </location>
</feature>
<feature type="transmembrane region" description="Helical" evidence="19">
    <location>
        <begin position="286"/>
        <end position="313"/>
    </location>
</feature>
<evidence type="ECO:0000256" key="12">
    <source>
        <dbReference type="ARBA" id="ARBA00038053"/>
    </source>
</evidence>
<evidence type="ECO:0000256" key="15">
    <source>
        <dbReference type="ARBA" id="ARBA00044770"/>
    </source>
</evidence>
<keyword evidence="5 19" id="KW-0812">Transmembrane</keyword>
<feature type="transmembrane region" description="Helical" evidence="19">
    <location>
        <begin position="182"/>
        <end position="199"/>
    </location>
</feature>
<dbReference type="GO" id="GO:0008360">
    <property type="term" value="P:regulation of cell shape"/>
    <property type="evidence" value="ECO:0007669"/>
    <property type="project" value="UniProtKB-KW"/>
</dbReference>
<accession>A0A0G3HDS1</accession>
<reference evidence="21" key="2">
    <citation type="submission" date="2015-05" db="EMBL/GenBank/DDBJ databases">
        <title>Complete genome sequence of Corynebacterium uterequi DSM 45634, isolated from the uterus of a maiden mare.</title>
        <authorList>
            <person name="Ruckert C."/>
            <person name="Albersmeier A."/>
            <person name="Winkler A."/>
            <person name="Tauch A."/>
        </authorList>
    </citation>
    <scope>NUCLEOTIDE SEQUENCE [LARGE SCALE GENOMIC DNA]</scope>
    <source>
        <strain evidence="21">DSM 45634</strain>
    </source>
</reference>
<gene>
    <name evidence="20" type="primary">ftsW2</name>
    <name evidence="20" type="ORF">CUTER_07350</name>
</gene>
<keyword evidence="7" id="KW-0573">Peptidoglycan synthesis</keyword>
<feature type="transmembrane region" description="Helical" evidence="19">
    <location>
        <begin position="361"/>
        <end position="383"/>
    </location>
</feature>
<organism evidence="20 21">
    <name type="scientific">Corynebacterium uterequi</name>
    <dbReference type="NCBI Taxonomy" id="1072256"/>
    <lineage>
        <taxon>Bacteria</taxon>
        <taxon>Bacillati</taxon>
        <taxon>Actinomycetota</taxon>
        <taxon>Actinomycetes</taxon>
        <taxon>Mycobacteriales</taxon>
        <taxon>Corynebacteriaceae</taxon>
        <taxon>Corynebacterium</taxon>
    </lineage>
</organism>
<dbReference type="RefSeq" id="WP_047259870.1">
    <property type="nucleotide sequence ID" value="NZ_CP011546.1"/>
</dbReference>
<keyword evidence="21" id="KW-1185">Reference proteome</keyword>
<evidence type="ECO:0000256" key="8">
    <source>
        <dbReference type="ARBA" id="ARBA00022989"/>
    </source>
</evidence>
<dbReference type="GO" id="GO:0005886">
    <property type="term" value="C:plasma membrane"/>
    <property type="evidence" value="ECO:0007669"/>
    <property type="project" value="TreeGrafter"/>
</dbReference>
<keyword evidence="20" id="KW-0131">Cell cycle</keyword>
<dbReference type="PANTHER" id="PTHR30474:SF2">
    <property type="entry name" value="PEPTIDOGLYCAN GLYCOSYLTRANSFERASE FTSW-RELATED"/>
    <property type="match status" value="1"/>
</dbReference>
<protein>
    <recommendedName>
        <fullName evidence="13">Probable peptidoglycan glycosyltransferase FtsW</fullName>
        <ecNumber evidence="15">2.4.99.28</ecNumber>
    </recommendedName>
    <alternativeName>
        <fullName evidence="14">Cell division protein FtsW</fullName>
    </alternativeName>
    <alternativeName>
        <fullName evidence="11">Cell wall polymerase</fullName>
    </alternativeName>
    <alternativeName>
        <fullName evidence="10">Peptidoglycan polymerase</fullName>
    </alternativeName>
</protein>
<keyword evidence="8 19" id="KW-1133">Transmembrane helix</keyword>
<evidence type="ECO:0000256" key="10">
    <source>
        <dbReference type="ARBA" id="ARBA00032370"/>
    </source>
</evidence>
<evidence type="ECO:0000256" key="9">
    <source>
        <dbReference type="ARBA" id="ARBA00023136"/>
    </source>
</evidence>
<reference evidence="20 21" key="1">
    <citation type="journal article" date="2015" name="Genome Announc.">
        <title>Virulence Factor Genes Detected in the Complete Genome Sequence of Corynebacterium uterequi DSM 45634, Isolated from the Uterus of a Maiden Mare.</title>
        <authorList>
            <person name="Ruckert C."/>
            <person name="Kriete M."/>
            <person name="Jaenicke S."/>
            <person name="Winkler A."/>
            <person name="Tauch A."/>
        </authorList>
    </citation>
    <scope>NUCLEOTIDE SEQUENCE [LARGE SCALE GENOMIC DNA]</scope>
    <source>
        <strain evidence="20 21">DSM 45634</strain>
    </source>
</reference>
<comment type="similarity">
    <text evidence="12">Belongs to the SEDS family. FtsW subfamily.</text>
</comment>
<evidence type="ECO:0000256" key="14">
    <source>
        <dbReference type="ARBA" id="ARBA00041418"/>
    </source>
</evidence>
<dbReference type="GO" id="GO:0009252">
    <property type="term" value="P:peptidoglycan biosynthetic process"/>
    <property type="evidence" value="ECO:0007669"/>
    <property type="project" value="UniProtKB-UniPathway"/>
</dbReference>
<keyword evidence="6" id="KW-0133">Cell shape</keyword>
<comment type="pathway">
    <text evidence="2">Cell wall biogenesis; peptidoglycan biosynthesis.</text>
</comment>
<dbReference type="GO" id="GO:0008955">
    <property type="term" value="F:peptidoglycan glycosyltransferase activity"/>
    <property type="evidence" value="ECO:0007669"/>
    <property type="project" value="UniProtKB-EC"/>
</dbReference>
<evidence type="ECO:0000256" key="5">
    <source>
        <dbReference type="ARBA" id="ARBA00022692"/>
    </source>
</evidence>
<feature type="region of interest" description="Disordered" evidence="18">
    <location>
        <begin position="415"/>
        <end position="463"/>
    </location>
</feature>
<dbReference type="STRING" id="1072256.CUTER_07350"/>
<evidence type="ECO:0000256" key="13">
    <source>
        <dbReference type="ARBA" id="ARBA00041185"/>
    </source>
</evidence>
<evidence type="ECO:0000256" key="6">
    <source>
        <dbReference type="ARBA" id="ARBA00022960"/>
    </source>
</evidence>